<reference evidence="2" key="1">
    <citation type="journal article" date="2020" name="Phytopathology">
        <title>Genome Sequence Resources of Colletotrichum truncatum, C. plurivorum, C. musicola, and C. sojae: Four Species Pathogenic to Soybean (Glycine max).</title>
        <authorList>
            <person name="Rogerio F."/>
            <person name="Boufleur T.R."/>
            <person name="Ciampi-Guillardi M."/>
            <person name="Sukno S.A."/>
            <person name="Thon M.R."/>
            <person name="Massola Junior N.S."/>
            <person name="Baroncelli R."/>
        </authorList>
    </citation>
    <scope>NUCLEOTIDE SEQUENCE</scope>
    <source>
        <strain evidence="2">LFN00145</strain>
    </source>
</reference>
<evidence type="ECO:0000313" key="2">
    <source>
        <dbReference type="EMBL" id="KAF6828898.1"/>
    </source>
</evidence>
<sequence length="152" mass="16690">MRTSKVEEDDNDGDIDQPRETDFTQPDRLSPRHGIWPTRRFLRLRQLAITSSLSLAGRQAPLAARFASTPGAESSSYDILERSPCPNKHLAQCSASLSAQTGDEACLGGRECADDMSGLIRDANAALACRCQRRKRPSPVQNAERVMSDRCG</sequence>
<keyword evidence="3" id="KW-1185">Reference proteome</keyword>
<evidence type="ECO:0000256" key="1">
    <source>
        <dbReference type="SAM" id="MobiDB-lite"/>
    </source>
</evidence>
<dbReference type="Proteomes" id="UP000654918">
    <property type="component" value="Unassembled WGS sequence"/>
</dbReference>
<dbReference type="AlphaFoldDB" id="A0A8H6KCS0"/>
<organism evidence="2 3">
    <name type="scientific">Colletotrichum plurivorum</name>
    <dbReference type="NCBI Taxonomy" id="2175906"/>
    <lineage>
        <taxon>Eukaryota</taxon>
        <taxon>Fungi</taxon>
        <taxon>Dikarya</taxon>
        <taxon>Ascomycota</taxon>
        <taxon>Pezizomycotina</taxon>
        <taxon>Sordariomycetes</taxon>
        <taxon>Hypocreomycetidae</taxon>
        <taxon>Glomerellales</taxon>
        <taxon>Glomerellaceae</taxon>
        <taxon>Colletotrichum</taxon>
        <taxon>Colletotrichum orchidearum species complex</taxon>
    </lineage>
</organism>
<feature type="region of interest" description="Disordered" evidence="1">
    <location>
        <begin position="1"/>
        <end position="31"/>
    </location>
</feature>
<protein>
    <submittedName>
        <fullName evidence="2">Uncharacterized protein</fullName>
    </submittedName>
</protein>
<evidence type="ECO:0000313" key="3">
    <source>
        <dbReference type="Proteomes" id="UP000654918"/>
    </source>
</evidence>
<proteinExistence type="predicted"/>
<accession>A0A8H6KCS0</accession>
<gene>
    <name evidence="2" type="ORF">CPLU01_08224</name>
</gene>
<name>A0A8H6KCS0_9PEZI</name>
<comment type="caution">
    <text evidence="2">The sequence shown here is derived from an EMBL/GenBank/DDBJ whole genome shotgun (WGS) entry which is preliminary data.</text>
</comment>
<dbReference type="EMBL" id="WIGO01000115">
    <property type="protein sequence ID" value="KAF6828898.1"/>
    <property type="molecule type" value="Genomic_DNA"/>
</dbReference>